<evidence type="ECO:0000256" key="1">
    <source>
        <dbReference type="SAM" id="Coils"/>
    </source>
</evidence>
<organism evidence="4 5">
    <name type="scientific">Paenibacillus lacisoli</name>
    <dbReference type="NCBI Taxonomy" id="3064525"/>
    <lineage>
        <taxon>Bacteria</taxon>
        <taxon>Bacillati</taxon>
        <taxon>Bacillota</taxon>
        <taxon>Bacilli</taxon>
        <taxon>Bacillales</taxon>
        <taxon>Paenibacillaceae</taxon>
        <taxon>Paenibacillus</taxon>
    </lineage>
</organism>
<protein>
    <recommendedName>
        <fullName evidence="6">DUF4239 domain-containing protein</fullName>
    </recommendedName>
</protein>
<feature type="region of interest" description="Disordered" evidence="2">
    <location>
        <begin position="281"/>
        <end position="324"/>
    </location>
</feature>
<sequence>MYLTLTAWLASAPQGLIPAAVWPWTVLSDLDTLAAVGAAAVLLWLYLYYAVRNERQRLQRANEIQETLYIYTRLAGELSIAERLGSPSQGDRNELLRRLQACKAAPYLTPHLHEQVQACLRDCDRARLELLHRSLEREIHKLTEERTRLLRRQHAPGWGLTWWRLISPAALPAAAGGSLLLIWQLWHESAGLPGSWHDWPHLLLWMRCLSGLLGIMGLYSALTLQRREYPNALSNLLSLAIAALALILWMGEEAAPYVLGAQLLLFLLGFRLTGGRSRKERPYVGHPDLMKMDPELHSMEQRTDQRAEEPAEEHTEKHADQDAL</sequence>
<feature type="transmembrane region" description="Helical" evidence="3">
    <location>
        <begin position="161"/>
        <end position="182"/>
    </location>
</feature>
<name>A0ABT9CBT4_9BACL</name>
<evidence type="ECO:0000256" key="3">
    <source>
        <dbReference type="SAM" id="Phobius"/>
    </source>
</evidence>
<keyword evidence="1" id="KW-0175">Coiled coil</keyword>
<dbReference type="RefSeq" id="WP_305023921.1">
    <property type="nucleotide sequence ID" value="NZ_JAUQTB010000004.1"/>
</dbReference>
<gene>
    <name evidence="4" type="ORF">Q5741_09825</name>
</gene>
<evidence type="ECO:0000313" key="5">
    <source>
        <dbReference type="Proteomes" id="UP001240171"/>
    </source>
</evidence>
<evidence type="ECO:0008006" key="6">
    <source>
        <dbReference type="Google" id="ProtNLM"/>
    </source>
</evidence>
<comment type="caution">
    <text evidence="4">The sequence shown here is derived from an EMBL/GenBank/DDBJ whole genome shotgun (WGS) entry which is preliminary data.</text>
</comment>
<feature type="transmembrane region" description="Helical" evidence="3">
    <location>
        <begin position="233"/>
        <end position="251"/>
    </location>
</feature>
<feature type="transmembrane region" description="Helical" evidence="3">
    <location>
        <begin position="257"/>
        <end position="274"/>
    </location>
</feature>
<keyword evidence="3" id="KW-0812">Transmembrane</keyword>
<evidence type="ECO:0000256" key="2">
    <source>
        <dbReference type="SAM" id="MobiDB-lite"/>
    </source>
</evidence>
<proteinExistence type="predicted"/>
<feature type="transmembrane region" description="Helical" evidence="3">
    <location>
        <begin position="202"/>
        <end position="221"/>
    </location>
</feature>
<keyword evidence="3" id="KW-0472">Membrane</keyword>
<evidence type="ECO:0000313" key="4">
    <source>
        <dbReference type="EMBL" id="MDO7906720.1"/>
    </source>
</evidence>
<accession>A0ABT9CBT4</accession>
<feature type="coiled-coil region" evidence="1">
    <location>
        <begin position="125"/>
        <end position="152"/>
    </location>
</feature>
<keyword evidence="5" id="KW-1185">Reference proteome</keyword>
<feature type="transmembrane region" description="Helical" evidence="3">
    <location>
        <begin position="33"/>
        <end position="51"/>
    </location>
</feature>
<reference evidence="4 5" key="1">
    <citation type="submission" date="2023-07" db="EMBL/GenBank/DDBJ databases">
        <title>Paenibacillus sp. JX-17 nov. isolated from soil.</title>
        <authorList>
            <person name="Wan Y."/>
            <person name="Liu B."/>
        </authorList>
    </citation>
    <scope>NUCLEOTIDE SEQUENCE [LARGE SCALE GENOMIC DNA]</scope>
    <source>
        <strain evidence="4 5">JX-17</strain>
    </source>
</reference>
<keyword evidence="3" id="KW-1133">Transmembrane helix</keyword>
<dbReference type="EMBL" id="JAUQTB010000004">
    <property type="protein sequence ID" value="MDO7906720.1"/>
    <property type="molecule type" value="Genomic_DNA"/>
</dbReference>
<dbReference type="Proteomes" id="UP001240171">
    <property type="component" value="Unassembled WGS sequence"/>
</dbReference>